<evidence type="ECO:0000313" key="3">
    <source>
        <dbReference type="Proteomes" id="UP001472677"/>
    </source>
</evidence>
<proteinExistence type="predicted"/>
<keyword evidence="1" id="KW-0472">Membrane</keyword>
<reference evidence="2 3" key="1">
    <citation type="journal article" date="2024" name="G3 (Bethesda)">
        <title>Genome assembly of Hibiscus sabdariffa L. provides insights into metabolisms of medicinal natural products.</title>
        <authorList>
            <person name="Kim T."/>
        </authorList>
    </citation>
    <scope>NUCLEOTIDE SEQUENCE [LARGE SCALE GENOMIC DNA]</scope>
    <source>
        <strain evidence="2">TK-2024</strain>
        <tissue evidence="2">Old leaves</tissue>
    </source>
</reference>
<sequence length="249" mass="28051">MSHIKFHFRQAITRVSVWFTGCRRNAQLQRLICSTWKWASNYIRFSKAAPFLSGLLFSKAFIEIAFKAFLISYIVDAGNTSLRGAIALSAAFEGIGFFLTVAVHHIAIDRLGLFRTIIVTIPCLFLGLLMLWLSSSFVSGKANIVIFYTALPLLTAGFAGEDASLEVLFEEDNIVVDQTKSRRQQRQDYEDVVAGRASLWSYGASTVGKFVYGPWYCHSSWWPRLTHFSSAADAITNERHRRDEGLYLG</sequence>
<dbReference type="Gene3D" id="1.20.1250.20">
    <property type="entry name" value="MFS general substrate transporter like domains"/>
    <property type="match status" value="1"/>
</dbReference>
<evidence type="ECO:0000313" key="2">
    <source>
        <dbReference type="EMBL" id="KAK8601841.1"/>
    </source>
</evidence>
<keyword evidence="1" id="KW-1133">Transmembrane helix</keyword>
<dbReference type="EMBL" id="JBBPBM010000001">
    <property type="protein sequence ID" value="KAK8601841.1"/>
    <property type="molecule type" value="Genomic_DNA"/>
</dbReference>
<evidence type="ECO:0000256" key="1">
    <source>
        <dbReference type="SAM" id="Phobius"/>
    </source>
</evidence>
<organism evidence="2 3">
    <name type="scientific">Hibiscus sabdariffa</name>
    <name type="common">roselle</name>
    <dbReference type="NCBI Taxonomy" id="183260"/>
    <lineage>
        <taxon>Eukaryota</taxon>
        <taxon>Viridiplantae</taxon>
        <taxon>Streptophyta</taxon>
        <taxon>Embryophyta</taxon>
        <taxon>Tracheophyta</taxon>
        <taxon>Spermatophyta</taxon>
        <taxon>Magnoliopsida</taxon>
        <taxon>eudicotyledons</taxon>
        <taxon>Gunneridae</taxon>
        <taxon>Pentapetalae</taxon>
        <taxon>rosids</taxon>
        <taxon>malvids</taxon>
        <taxon>Malvales</taxon>
        <taxon>Malvaceae</taxon>
        <taxon>Malvoideae</taxon>
        <taxon>Hibiscus</taxon>
    </lineage>
</organism>
<keyword evidence="3" id="KW-1185">Reference proteome</keyword>
<accession>A0ABR2GGS7</accession>
<feature type="transmembrane region" description="Helical" evidence="1">
    <location>
        <begin position="51"/>
        <end position="75"/>
    </location>
</feature>
<dbReference type="Proteomes" id="UP001472677">
    <property type="component" value="Unassembled WGS sequence"/>
</dbReference>
<comment type="caution">
    <text evidence="2">The sequence shown here is derived from an EMBL/GenBank/DDBJ whole genome shotgun (WGS) entry which is preliminary data.</text>
</comment>
<keyword evidence="1" id="KW-0812">Transmembrane</keyword>
<protein>
    <submittedName>
        <fullName evidence="2">Uncharacterized protein</fullName>
    </submittedName>
</protein>
<feature type="transmembrane region" description="Helical" evidence="1">
    <location>
        <begin position="81"/>
        <end position="101"/>
    </location>
</feature>
<gene>
    <name evidence="2" type="ORF">V6N12_051665</name>
</gene>
<name>A0ABR2GGS7_9ROSI</name>
<dbReference type="InterPro" id="IPR036259">
    <property type="entry name" value="MFS_trans_sf"/>
</dbReference>
<feature type="transmembrane region" description="Helical" evidence="1">
    <location>
        <begin position="113"/>
        <end position="133"/>
    </location>
</feature>